<dbReference type="InterPro" id="IPR002516">
    <property type="entry name" value="Glyco_trans_11"/>
</dbReference>
<accession>A0A5N5T049</accession>
<sequence length="308" mass="35912">MLSIYKRNDKIMLRNTNHSDCSISYVTMNPKGGLGNQICQYLSLALLKDFFDIRVAIHPKMYNILSKNFKTSIPVSNSRCFTEDLAKISYNTLYSMLYKEAVNKRTPQDALKVSYHIENYPCPAEILIQNRQYFKEMLSLHNHTQQKITEYIKDNLRKLQNYENKVLISIHVRRTDYLRHMNILYQRSVLTPCYYINAINFYRKRYDNQVIFLLSSDDLDWCKAFLSFPDVINAGNGTKDEAVYDFFLLSSCNHHIIGLGTFGFLSAFYGNGTIMYPLIDTDKPSELERSYICSNSSILIPMLDNIYS</sequence>
<evidence type="ECO:0000256" key="2">
    <source>
        <dbReference type="ARBA" id="ARBA00022679"/>
    </source>
</evidence>
<keyword evidence="3" id="KW-0333">Golgi apparatus</keyword>
<evidence type="ECO:0000313" key="5">
    <source>
        <dbReference type="Proteomes" id="UP000326759"/>
    </source>
</evidence>
<evidence type="ECO:0000256" key="3">
    <source>
        <dbReference type="RuleBase" id="RU363129"/>
    </source>
</evidence>
<dbReference type="AlphaFoldDB" id="A0A5N5T049"/>
<evidence type="ECO:0000313" key="4">
    <source>
        <dbReference type="EMBL" id="KAB7499861.1"/>
    </source>
</evidence>
<dbReference type="GO" id="GO:0005975">
    <property type="term" value="P:carbohydrate metabolic process"/>
    <property type="evidence" value="ECO:0007669"/>
    <property type="project" value="InterPro"/>
</dbReference>
<comment type="similarity">
    <text evidence="3">Belongs to the glycosyltransferase 11 family.</text>
</comment>
<keyword evidence="1 3" id="KW-0328">Glycosyltransferase</keyword>
<dbReference type="EMBL" id="SEYY01016274">
    <property type="protein sequence ID" value="KAB7499861.1"/>
    <property type="molecule type" value="Genomic_DNA"/>
</dbReference>
<dbReference type="GO" id="GO:0008107">
    <property type="term" value="F:galactoside 2-alpha-L-fucosyltransferase activity"/>
    <property type="evidence" value="ECO:0007669"/>
    <property type="project" value="InterPro"/>
</dbReference>
<keyword evidence="5" id="KW-1185">Reference proteome</keyword>
<dbReference type="Proteomes" id="UP000326759">
    <property type="component" value="Unassembled WGS sequence"/>
</dbReference>
<dbReference type="OrthoDB" id="6381556at2759"/>
<keyword evidence="2 3" id="KW-0808">Transferase</keyword>
<dbReference type="UniPathway" id="UPA00378"/>
<name>A0A5N5T049_9CRUS</name>
<dbReference type="PANTHER" id="PTHR11927:SF9">
    <property type="entry name" value="L-FUCOSYLTRANSFERASE"/>
    <property type="match status" value="1"/>
</dbReference>
<organism evidence="4 5">
    <name type="scientific">Armadillidium nasatum</name>
    <dbReference type="NCBI Taxonomy" id="96803"/>
    <lineage>
        <taxon>Eukaryota</taxon>
        <taxon>Metazoa</taxon>
        <taxon>Ecdysozoa</taxon>
        <taxon>Arthropoda</taxon>
        <taxon>Crustacea</taxon>
        <taxon>Multicrustacea</taxon>
        <taxon>Malacostraca</taxon>
        <taxon>Eumalacostraca</taxon>
        <taxon>Peracarida</taxon>
        <taxon>Isopoda</taxon>
        <taxon>Oniscidea</taxon>
        <taxon>Crinocheta</taxon>
        <taxon>Armadillidiidae</taxon>
        <taxon>Armadillidium</taxon>
    </lineage>
</organism>
<dbReference type="Gene3D" id="3.40.50.11350">
    <property type="match status" value="1"/>
</dbReference>
<gene>
    <name evidence="4" type="primary">Fut1_4</name>
    <name evidence="4" type="ORF">Anas_14280</name>
</gene>
<protein>
    <recommendedName>
        <fullName evidence="3">L-Fucosyltransferase</fullName>
        <ecNumber evidence="3">2.4.1.-</ecNumber>
    </recommendedName>
</protein>
<comment type="subcellular location">
    <subcellularLocation>
        <location evidence="3">Golgi apparatus</location>
        <location evidence="3">Golgi stack membrane</location>
        <topology evidence="3">Single-pass type II membrane protein</topology>
    </subcellularLocation>
</comment>
<keyword evidence="3" id="KW-0325">Glycoprotein</keyword>
<comment type="pathway">
    <text evidence="3">Protein modification; protein glycosylation.</text>
</comment>
<dbReference type="Pfam" id="PF01531">
    <property type="entry name" value="Glyco_transf_11"/>
    <property type="match status" value="1"/>
</dbReference>
<dbReference type="GO" id="GO:0032580">
    <property type="term" value="C:Golgi cisterna membrane"/>
    <property type="evidence" value="ECO:0007669"/>
    <property type="project" value="UniProtKB-SubCell"/>
</dbReference>
<dbReference type="EC" id="2.4.1.-" evidence="3"/>
<evidence type="ECO:0000256" key="1">
    <source>
        <dbReference type="ARBA" id="ARBA00022676"/>
    </source>
</evidence>
<dbReference type="PANTHER" id="PTHR11927">
    <property type="entry name" value="GALACTOSIDE 2-L-FUCOSYLTRANSFERASE"/>
    <property type="match status" value="1"/>
</dbReference>
<comment type="caution">
    <text evidence="4">The sequence shown here is derived from an EMBL/GenBank/DDBJ whole genome shotgun (WGS) entry which is preliminary data.</text>
</comment>
<proteinExistence type="inferred from homology"/>
<keyword evidence="3" id="KW-0812">Transmembrane</keyword>
<keyword evidence="3" id="KW-0735">Signal-anchor</keyword>
<reference evidence="4 5" key="1">
    <citation type="journal article" date="2019" name="PLoS Biol.">
        <title>Sex chromosomes control vertical transmission of feminizing Wolbachia symbionts in an isopod.</title>
        <authorList>
            <person name="Becking T."/>
            <person name="Chebbi M.A."/>
            <person name="Giraud I."/>
            <person name="Moumen B."/>
            <person name="Laverre T."/>
            <person name="Caubet Y."/>
            <person name="Peccoud J."/>
            <person name="Gilbert C."/>
            <person name="Cordaux R."/>
        </authorList>
    </citation>
    <scope>NUCLEOTIDE SEQUENCE [LARGE SCALE GENOMIC DNA]</scope>
    <source>
        <strain evidence="4">ANa2</strain>
        <tissue evidence="4">Whole body excluding digestive tract and cuticle</tissue>
    </source>
</reference>